<dbReference type="InterPro" id="IPR003054">
    <property type="entry name" value="Keratin_II"/>
</dbReference>
<accession>A0A8V0ZR77</accession>
<dbReference type="Gene3D" id="1.20.5.170">
    <property type="match status" value="1"/>
</dbReference>
<evidence type="ECO:0000256" key="4">
    <source>
        <dbReference type="RuleBase" id="RU000685"/>
    </source>
</evidence>
<comment type="similarity">
    <text evidence="4">Belongs to the intermediate filament family.</text>
</comment>
<dbReference type="GeneTree" id="ENSGT00940000162738"/>
<dbReference type="GO" id="GO:0045095">
    <property type="term" value="C:keratin filament"/>
    <property type="evidence" value="ECO:0007669"/>
    <property type="project" value="InterPro"/>
</dbReference>
<dbReference type="Pfam" id="PF00038">
    <property type="entry name" value="Filament"/>
    <property type="match status" value="2"/>
</dbReference>
<dbReference type="PRINTS" id="PR01276">
    <property type="entry name" value="TYPE2KERATIN"/>
</dbReference>
<evidence type="ECO:0000256" key="2">
    <source>
        <dbReference type="ARBA" id="ARBA00022754"/>
    </source>
</evidence>
<dbReference type="AlphaFoldDB" id="A0A8V0ZR77"/>
<sequence length="413" mass="46885">FLIYSCAAGAGLGCRGAGFGYRVGGSSRPCTIVPITVNEKLLQPLQLELDPNVQTMKYQEKEQIKTLNNKFASFIEKVRLLEQQNEVLETKWSFLKGQKHGRNTIVPMLEACIGNLKKQLEALGCNRARLETQLKAVQEFPIFPHRYEDERSRRSSTEKELIALKKVMPASHCHLQESHQLRAHISDTAVVVQMDNSWDPNLDGIVANVKAHYEDTACRSRAETEAWCKGKLQVTAGRNADSLQEKKREAAELARMVKKLSGEVRSAKEQCCKLETAVADAEQRKEMSIKDAKSKLTELEAALQKAKQDLARQLWEFQELMNIKLALDVEITTYKKLLEGEESRWHSAYPSAHTQQEPGWCRSAHTQLPNVAHLFSMQRDTKSKEGYFCQRDLLFLPGNSRSKPQILFTIPFL</sequence>
<feature type="domain" description="IF rod" evidence="6">
    <location>
        <begin position="60"/>
        <end position="345"/>
    </location>
</feature>
<dbReference type="SUPFAM" id="SSF64593">
    <property type="entry name" value="Intermediate filament protein, coiled coil region"/>
    <property type="match status" value="2"/>
</dbReference>
<reference evidence="7" key="3">
    <citation type="submission" date="2025-09" db="UniProtKB">
        <authorList>
            <consortium name="Ensembl"/>
        </authorList>
    </citation>
    <scope>IDENTIFICATION</scope>
    <source>
        <strain evidence="7">broiler</strain>
    </source>
</reference>
<dbReference type="InterPro" id="IPR018039">
    <property type="entry name" value="IF_conserved"/>
</dbReference>
<reference evidence="7" key="1">
    <citation type="submission" date="2020-11" db="EMBL/GenBank/DDBJ databases">
        <title>Gallus gallus (Chicken) genome, bGalGal1, GRCg7b, maternal haplotype autosomes + Z &amp; W.</title>
        <authorList>
            <person name="Warren W."/>
            <person name="Formenti G."/>
            <person name="Fedrigo O."/>
            <person name="Haase B."/>
            <person name="Mountcastle J."/>
            <person name="Balacco J."/>
            <person name="Tracey A."/>
            <person name="Schneider V."/>
            <person name="Okimoto R."/>
            <person name="Cheng H."/>
            <person name="Hawken R."/>
            <person name="Howe K."/>
            <person name="Jarvis E.D."/>
        </authorList>
    </citation>
    <scope>NUCLEOTIDE SEQUENCE [LARGE SCALE GENOMIC DNA]</scope>
    <source>
        <strain evidence="7">Broiler</strain>
    </source>
</reference>
<dbReference type="Pfam" id="PF16208">
    <property type="entry name" value="Keratin_2_head"/>
    <property type="match status" value="1"/>
</dbReference>
<dbReference type="SMART" id="SM01391">
    <property type="entry name" value="Filament"/>
    <property type="match status" value="1"/>
</dbReference>
<dbReference type="Gene3D" id="1.20.5.500">
    <property type="entry name" value="Single helix bin"/>
    <property type="match status" value="1"/>
</dbReference>
<dbReference type="Proteomes" id="UP000000539">
    <property type="component" value="Chromosome 34"/>
</dbReference>
<name>A0A8V0ZR77_CHICK</name>
<reference evidence="7" key="2">
    <citation type="submission" date="2025-08" db="UniProtKB">
        <authorList>
            <consortium name="Ensembl"/>
        </authorList>
    </citation>
    <scope>IDENTIFICATION</scope>
    <source>
        <strain evidence="7">broiler</strain>
    </source>
</reference>
<evidence type="ECO:0000313" key="7">
    <source>
        <dbReference type="Ensembl" id="ENSGALP00010035959.1"/>
    </source>
</evidence>
<dbReference type="InterPro" id="IPR039008">
    <property type="entry name" value="IF_rod_dom"/>
</dbReference>
<keyword evidence="3 5" id="KW-0175">Coiled coil</keyword>
<evidence type="ECO:0000259" key="6">
    <source>
        <dbReference type="PROSITE" id="PS51842"/>
    </source>
</evidence>
<dbReference type="PANTHER" id="PTHR45616">
    <property type="entry name" value="GATA-TYPE DOMAIN-CONTAINING PROTEIN"/>
    <property type="match status" value="1"/>
</dbReference>
<keyword evidence="2 4" id="KW-0403">Intermediate filament</keyword>
<dbReference type="FunFam" id="1.20.5.170:FF:000004">
    <property type="entry name" value="Keratin, type II cytoskeletal 5"/>
    <property type="match status" value="1"/>
</dbReference>
<organism evidence="7 8">
    <name type="scientific">Gallus gallus</name>
    <name type="common">Chicken</name>
    <dbReference type="NCBI Taxonomy" id="9031"/>
    <lineage>
        <taxon>Eukaryota</taxon>
        <taxon>Metazoa</taxon>
        <taxon>Chordata</taxon>
        <taxon>Craniata</taxon>
        <taxon>Vertebrata</taxon>
        <taxon>Euteleostomi</taxon>
        <taxon>Archelosauria</taxon>
        <taxon>Archosauria</taxon>
        <taxon>Dinosauria</taxon>
        <taxon>Saurischia</taxon>
        <taxon>Theropoda</taxon>
        <taxon>Coelurosauria</taxon>
        <taxon>Aves</taxon>
        <taxon>Neognathae</taxon>
        <taxon>Galloanserae</taxon>
        <taxon>Galliformes</taxon>
        <taxon>Phasianidae</taxon>
        <taxon>Phasianinae</taxon>
        <taxon>Gallus</taxon>
    </lineage>
</organism>
<evidence type="ECO:0000313" key="8">
    <source>
        <dbReference type="Proteomes" id="UP000000539"/>
    </source>
</evidence>
<feature type="coiled-coil region" evidence="5">
    <location>
        <begin position="243"/>
        <end position="316"/>
    </location>
</feature>
<keyword evidence="8" id="KW-1185">Reference proteome</keyword>
<dbReference type="PROSITE" id="PS51842">
    <property type="entry name" value="IF_ROD_2"/>
    <property type="match status" value="1"/>
</dbReference>
<evidence type="ECO:0000256" key="3">
    <source>
        <dbReference type="ARBA" id="ARBA00023054"/>
    </source>
</evidence>
<dbReference type="Gene3D" id="1.20.5.1160">
    <property type="entry name" value="Vasodilator-stimulated phosphoprotein"/>
    <property type="match status" value="1"/>
</dbReference>
<evidence type="ECO:0000256" key="1">
    <source>
        <dbReference type="ARBA" id="ARBA00022744"/>
    </source>
</evidence>
<dbReference type="InterPro" id="IPR032444">
    <property type="entry name" value="Keratin_2_head"/>
</dbReference>
<dbReference type="PROSITE" id="PS00226">
    <property type="entry name" value="IF_ROD_1"/>
    <property type="match status" value="1"/>
</dbReference>
<evidence type="ECO:0000256" key="5">
    <source>
        <dbReference type="SAM" id="Coils"/>
    </source>
</evidence>
<proteinExistence type="inferred from homology"/>
<dbReference type="Ensembl" id="ENSGALT00010058995.1">
    <property type="protein sequence ID" value="ENSGALP00010035959.1"/>
    <property type="gene ID" value="ENSGALG00010024176.1"/>
</dbReference>
<keyword evidence="1" id="KW-0416">Keratin</keyword>
<dbReference type="PANTHER" id="PTHR45616:SF21">
    <property type="entry name" value="KERATIN, TYPE II CYTOSKELETAL 7"/>
    <property type="match status" value="1"/>
</dbReference>
<protein>
    <recommendedName>
        <fullName evidence="6">IF rod domain-containing protein</fullName>
    </recommendedName>
</protein>